<dbReference type="PANTHER" id="PTHR35796:SF3">
    <property type="entry name" value="BHLH DOMAIN-CONTAINING PROTEIN"/>
    <property type="match status" value="1"/>
</dbReference>
<dbReference type="Pfam" id="PF08000">
    <property type="entry name" value="bPH_1"/>
    <property type="match status" value="1"/>
</dbReference>
<dbReference type="AlphaFoldDB" id="A0A8J7F8L0"/>
<dbReference type="SUPFAM" id="SSF50729">
    <property type="entry name" value="PH domain-like"/>
    <property type="match status" value="1"/>
</dbReference>
<accession>A0A8J7F8L0</accession>
<comment type="caution">
    <text evidence="2">The sequence shown here is derived from an EMBL/GenBank/DDBJ whole genome shotgun (WGS) entry which is preliminary data.</text>
</comment>
<reference evidence="2" key="1">
    <citation type="submission" date="2020-10" db="EMBL/GenBank/DDBJ databases">
        <title>Bacterium isolated from coastal waters sediment.</title>
        <authorList>
            <person name="Chen R.-J."/>
            <person name="Lu D.-C."/>
            <person name="Zhu K.-L."/>
            <person name="Du Z.-J."/>
        </authorList>
    </citation>
    <scope>NUCLEOTIDE SEQUENCE</scope>
    <source>
        <strain evidence="2">N1Y112</strain>
    </source>
</reference>
<evidence type="ECO:0000313" key="3">
    <source>
        <dbReference type="Proteomes" id="UP000640333"/>
    </source>
</evidence>
<proteinExistence type="predicted"/>
<keyword evidence="3" id="KW-1185">Reference proteome</keyword>
<sequence>MGLLDGLLGNASDVDIDELKEELEPVLYEGEEIRLAFKVIRDKYIFTESRLILIDIQGMTGKKREYLTIPYKSIVRFSVETSGHFDMDSELKIWLSGMSEPMVKEFKGGDNITNVQKALAAGMFGKA</sequence>
<gene>
    <name evidence="2" type="ORF">IOQ59_07580</name>
</gene>
<dbReference type="EMBL" id="JADEYS010000006">
    <property type="protein sequence ID" value="MBE9397120.1"/>
    <property type="molecule type" value="Genomic_DNA"/>
</dbReference>
<feature type="domain" description="Bacterial Pleckstrin homology" evidence="1">
    <location>
        <begin position="2"/>
        <end position="121"/>
    </location>
</feature>
<dbReference type="CDD" id="cd13225">
    <property type="entry name" value="PH-like_bacteria"/>
    <property type="match status" value="1"/>
</dbReference>
<dbReference type="PANTHER" id="PTHR35796">
    <property type="entry name" value="HYPOTHETICAL CYTOSOLIC PROTEIN"/>
    <property type="match status" value="1"/>
</dbReference>
<organism evidence="2 3">
    <name type="scientific">Pontibacterium sinense</name>
    <dbReference type="NCBI Taxonomy" id="2781979"/>
    <lineage>
        <taxon>Bacteria</taxon>
        <taxon>Pseudomonadati</taxon>
        <taxon>Pseudomonadota</taxon>
        <taxon>Gammaproteobacteria</taxon>
        <taxon>Oceanospirillales</taxon>
        <taxon>Oceanospirillaceae</taxon>
        <taxon>Pontibacterium</taxon>
    </lineage>
</organism>
<dbReference type="InterPro" id="IPR037063">
    <property type="entry name" value="PHb_sf"/>
</dbReference>
<dbReference type="RefSeq" id="WP_193952671.1">
    <property type="nucleotide sequence ID" value="NZ_JADEYS010000006.1"/>
</dbReference>
<evidence type="ECO:0000259" key="1">
    <source>
        <dbReference type="Pfam" id="PF08000"/>
    </source>
</evidence>
<dbReference type="Gene3D" id="2.30.29.50">
    <property type="entry name" value="Bacterial Pleckstrin homology domain"/>
    <property type="match status" value="1"/>
</dbReference>
<protein>
    <submittedName>
        <fullName evidence="2">PH domain-containing protein</fullName>
    </submittedName>
</protein>
<name>A0A8J7F8L0_9GAMM</name>
<dbReference type="InterPro" id="IPR012544">
    <property type="entry name" value="PHb"/>
</dbReference>
<evidence type="ECO:0000313" key="2">
    <source>
        <dbReference type="EMBL" id="MBE9397120.1"/>
    </source>
</evidence>
<dbReference type="Proteomes" id="UP000640333">
    <property type="component" value="Unassembled WGS sequence"/>
</dbReference>